<name>A0AAU9AQH6_LYSEN</name>
<evidence type="ECO:0000313" key="3">
    <source>
        <dbReference type="Proteomes" id="UP000218824"/>
    </source>
</evidence>
<keyword evidence="1" id="KW-1133">Transmembrane helix</keyword>
<accession>A0AAU9AQH6</accession>
<dbReference type="KEGG" id="lem:LEN_1440"/>
<sequence length="161" mass="16129">MSAQSTPAAKPAPAAAPAAAQTAVQAQAAVPPQATVQTQPAVAAQPIRFRAEGGSVADSATSVLLVLALLLGGCLAALLWAKKKGWLDRWVAHAGTGAPGAGGLRVEQSLRLSPRTVLYRVGDGRERYLVVESTVSAQLTALDGRTGAAPAAGAAGEQGDD</sequence>
<dbReference type="AlphaFoldDB" id="A0AAU9AQH6"/>
<feature type="transmembrane region" description="Helical" evidence="1">
    <location>
        <begin position="60"/>
        <end position="81"/>
    </location>
</feature>
<evidence type="ECO:0000256" key="1">
    <source>
        <dbReference type="SAM" id="Phobius"/>
    </source>
</evidence>
<evidence type="ECO:0008006" key="4">
    <source>
        <dbReference type="Google" id="ProtNLM"/>
    </source>
</evidence>
<keyword evidence="1" id="KW-0472">Membrane</keyword>
<reference evidence="2 3" key="1">
    <citation type="journal article" date="2017" name="DNA Res.">
        <title>Complete genome sequence and expression profile of the commercial lytic enzyme producer Lysobacter enzymogenes M497-1.</title>
        <authorList>
            <person name="Takami H."/>
            <person name="Toyoda A."/>
            <person name="Uchiyama I."/>
            <person name="Itoh T."/>
            <person name="Takaki Y."/>
            <person name="Arai W."/>
            <person name="Nishi S."/>
            <person name="Kawai M."/>
            <person name="Shinya K."/>
            <person name="Ikeda H."/>
        </authorList>
    </citation>
    <scope>NUCLEOTIDE SEQUENCE [LARGE SCALE GENOMIC DNA]</scope>
    <source>
        <strain evidence="2 3">M497-1</strain>
    </source>
</reference>
<dbReference type="EMBL" id="AP014940">
    <property type="protein sequence ID" value="BAV96927.1"/>
    <property type="molecule type" value="Genomic_DNA"/>
</dbReference>
<keyword evidence="1" id="KW-0812">Transmembrane</keyword>
<dbReference type="Proteomes" id="UP000218824">
    <property type="component" value="Chromosome"/>
</dbReference>
<protein>
    <recommendedName>
        <fullName evidence="4">Flagellar biosynthesis protein, FliO</fullName>
    </recommendedName>
</protein>
<proteinExistence type="predicted"/>
<evidence type="ECO:0000313" key="2">
    <source>
        <dbReference type="EMBL" id="BAV96927.1"/>
    </source>
</evidence>
<organism evidence="2 3">
    <name type="scientific">Lysobacter enzymogenes</name>
    <dbReference type="NCBI Taxonomy" id="69"/>
    <lineage>
        <taxon>Bacteria</taxon>
        <taxon>Pseudomonadati</taxon>
        <taxon>Pseudomonadota</taxon>
        <taxon>Gammaproteobacteria</taxon>
        <taxon>Lysobacterales</taxon>
        <taxon>Lysobacteraceae</taxon>
        <taxon>Lysobacter</taxon>
    </lineage>
</organism>
<gene>
    <name evidence="2" type="ORF">LEN_1440</name>
</gene>